<sequence length="326" mass="35103">MGLVVVTGTGVADTAEHCDDEEAAIVSEFDETLANNETLSLHEETTFEVAHCGETRTQDDWLNHSNAEGFNVSDRNNGVYTVEITGKTPTFDFADYAEVDEFEDEPDGLVVEVPTPATFGEGGEPADPDGEYEALVAEYHDATVNFENATDELDAVRETIESSDDPDLEEALETVNAVEERQERMTGAETAAIEHVIQEMDDGNMTGAFGAIATIEAQQHERADSLEKSTETYRTTVENERDEPQMTVRLTLGGSLLGGLLAGVLAGAAIPLVAAKRVESKMRLSRNVTYNRNTALLPILVGVVLVIGGIAVLALVGWADLVGVIR</sequence>
<organism evidence="3 4">
    <name type="scientific">Natronorubrum tibetense GA33</name>
    <dbReference type="NCBI Taxonomy" id="1114856"/>
    <lineage>
        <taxon>Archaea</taxon>
        <taxon>Methanobacteriati</taxon>
        <taxon>Methanobacteriota</taxon>
        <taxon>Stenosarchaea group</taxon>
        <taxon>Halobacteria</taxon>
        <taxon>Halobacteriales</taxon>
        <taxon>Natrialbaceae</taxon>
        <taxon>Natronorubrum</taxon>
    </lineage>
</organism>
<evidence type="ECO:0000256" key="2">
    <source>
        <dbReference type="SAM" id="Phobius"/>
    </source>
</evidence>
<comment type="caution">
    <text evidence="3">The sequence shown here is derived from an EMBL/GenBank/DDBJ whole genome shotgun (WGS) entry which is preliminary data.</text>
</comment>
<dbReference type="EMBL" id="AOHW01000011">
    <property type="protein sequence ID" value="ELY44707.1"/>
    <property type="molecule type" value="Genomic_DNA"/>
</dbReference>
<reference evidence="3 4" key="1">
    <citation type="journal article" date="2014" name="PLoS Genet.">
        <title>Phylogenetically driven sequencing of extremely halophilic archaea reveals strategies for static and dynamic osmo-response.</title>
        <authorList>
            <person name="Becker E.A."/>
            <person name="Seitzer P.M."/>
            <person name="Tritt A."/>
            <person name="Larsen D."/>
            <person name="Krusor M."/>
            <person name="Yao A.I."/>
            <person name="Wu D."/>
            <person name="Madern D."/>
            <person name="Eisen J.A."/>
            <person name="Darling A.E."/>
            <person name="Facciotti M.T."/>
        </authorList>
    </citation>
    <scope>NUCLEOTIDE SEQUENCE [LARGE SCALE GENOMIC DNA]</scope>
    <source>
        <strain evidence="3 4">GA33</strain>
    </source>
</reference>
<accession>L9W5S3</accession>
<evidence type="ECO:0000313" key="3">
    <source>
        <dbReference type="EMBL" id="ELY44707.1"/>
    </source>
</evidence>
<evidence type="ECO:0000313" key="4">
    <source>
        <dbReference type="Proteomes" id="UP000011599"/>
    </source>
</evidence>
<feature type="region of interest" description="Disordered" evidence="1">
    <location>
        <begin position="220"/>
        <end position="241"/>
    </location>
</feature>
<feature type="transmembrane region" description="Helical" evidence="2">
    <location>
        <begin position="295"/>
        <end position="319"/>
    </location>
</feature>
<dbReference type="STRING" id="1114856.GCA_000383975_01319"/>
<keyword evidence="2" id="KW-0472">Membrane</keyword>
<feature type="transmembrane region" description="Helical" evidence="2">
    <location>
        <begin position="250"/>
        <end position="274"/>
    </location>
</feature>
<proteinExistence type="predicted"/>
<evidence type="ECO:0000256" key="1">
    <source>
        <dbReference type="SAM" id="MobiDB-lite"/>
    </source>
</evidence>
<gene>
    <name evidence="3" type="ORF">C496_04485</name>
</gene>
<keyword evidence="2" id="KW-1133">Transmembrane helix</keyword>
<keyword evidence="4" id="KW-1185">Reference proteome</keyword>
<dbReference type="eggNOG" id="ENOG502N5SV">
    <property type="taxonomic scope" value="Archaea"/>
</dbReference>
<keyword evidence="2" id="KW-0812">Transmembrane</keyword>
<dbReference type="Proteomes" id="UP000011599">
    <property type="component" value="Unassembled WGS sequence"/>
</dbReference>
<name>L9W5S3_9EURY</name>
<protein>
    <submittedName>
        <fullName evidence="3">Uncharacterized protein</fullName>
    </submittedName>
</protein>
<dbReference type="AlphaFoldDB" id="L9W5S3"/>
<dbReference type="PATRIC" id="fig|1114856.3.peg.931"/>